<dbReference type="InterPro" id="IPR013221">
    <property type="entry name" value="Mur_ligase_cen"/>
</dbReference>
<dbReference type="EMBL" id="LKET01000068">
    <property type="protein sequence ID" value="KPU42224.1"/>
    <property type="molecule type" value="Genomic_DNA"/>
</dbReference>
<dbReference type="EC" id="6.3.2.12" evidence="6"/>
<dbReference type="AlphaFoldDB" id="A0A0N8NSJ7"/>
<dbReference type="Gene3D" id="3.90.190.20">
    <property type="entry name" value="Mur ligase, C-terminal domain"/>
    <property type="match status" value="1"/>
</dbReference>
<comment type="cofactor">
    <cofactor evidence="1">
        <name>Mg(2+)</name>
        <dbReference type="ChEBI" id="CHEBI:18420"/>
    </cofactor>
</comment>
<dbReference type="GO" id="GO:0008841">
    <property type="term" value="F:dihydrofolate synthase activity"/>
    <property type="evidence" value="ECO:0007669"/>
    <property type="project" value="UniProtKB-EC"/>
</dbReference>
<dbReference type="OrthoDB" id="9809356at2"/>
<dbReference type="InterPro" id="IPR036615">
    <property type="entry name" value="Mur_ligase_C_dom_sf"/>
</dbReference>
<comment type="catalytic activity">
    <reaction evidence="16">
        <text>(6S)-5,6,7,8-tetrahydrofolyl-(gamma-L-Glu)(n) + L-glutamate + ATP = (6S)-5,6,7,8-tetrahydrofolyl-(gamma-L-Glu)(n+1) + ADP + phosphate + H(+)</text>
        <dbReference type="Rhea" id="RHEA:10580"/>
        <dbReference type="Rhea" id="RHEA-COMP:14738"/>
        <dbReference type="Rhea" id="RHEA-COMP:14740"/>
        <dbReference type="ChEBI" id="CHEBI:15378"/>
        <dbReference type="ChEBI" id="CHEBI:29985"/>
        <dbReference type="ChEBI" id="CHEBI:30616"/>
        <dbReference type="ChEBI" id="CHEBI:43474"/>
        <dbReference type="ChEBI" id="CHEBI:141005"/>
        <dbReference type="ChEBI" id="CHEBI:456216"/>
        <dbReference type="EC" id="6.3.2.17"/>
    </reaction>
</comment>
<dbReference type="NCBIfam" id="TIGR01499">
    <property type="entry name" value="folC"/>
    <property type="match status" value="1"/>
</dbReference>
<dbReference type="GO" id="GO:0046872">
    <property type="term" value="F:metal ion binding"/>
    <property type="evidence" value="ECO:0007669"/>
    <property type="project" value="UniProtKB-KW"/>
</dbReference>
<keyword evidence="10" id="KW-0479">Metal-binding</keyword>
<evidence type="ECO:0000256" key="1">
    <source>
        <dbReference type="ARBA" id="ARBA00001946"/>
    </source>
</evidence>
<dbReference type="GO" id="GO:0005524">
    <property type="term" value="F:ATP binding"/>
    <property type="evidence" value="ECO:0007669"/>
    <property type="project" value="UniProtKB-KW"/>
</dbReference>
<dbReference type="EC" id="6.3.2.17" evidence="7"/>
<dbReference type="GO" id="GO:0046656">
    <property type="term" value="P:folic acid biosynthetic process"/>
    <property type="evidence" value="ECO:0007669"/>
    <property type="project" value="UniProtKB-KW"/>
</dbReference>
<dbReference type="PIRSF" id="PIRSF001563">
    <property type="entry name" value="Folylpolyglu_synth"/>
    <property type="match status" value="1"/>
</dbReference>
<dbReference type="GO" id="GO:0004326">
    <property type="term" value="F:tetrahydrofolylpolyglutamate synthase activity"/>
    <property type="evidence" value="ECO:0007669"/>
    <property type="project" value="UniProtKB-EC"/>
</dbReference>
<feature type="domain" description="Mur ligase C-terminal" evidence="19">
    <location>
        <begin position="296"/>
        <end position="415"/>
    </location>
</feature>
<name>A0A0N8NSJ7_9CLOT</name>
<protein>
    <recommendedName>
        <fullName evidence="8">Dihydrofolate synthase/folylpolyglutamate synthase</fullName>
        <ecNumber evidence="6">6.3.2.12</ecNumber>
        <ecNumber evidence="7">6.3.2.17</ecNumber>
    </recommendedName>
    <alternativeName>
        <fullName evidence="15">Tetrahydrofolylpolyglutamate synthase</fullName>
    </alternativeName>
</protein>
<comment type="similarity">
    <text evidence="4 18">Belongs to the folylpolyglutamate synthase family.</text>
</comment>
<dbReference type="STRING" id="36849.OXPF_40080"/>
<keyword evidence="13" id="KW-0460">Magnesium</keyword>
<dbReference type="Proteomes" id="UP000050326">
    <property type="component" value="Unassembled WGS sequence"/>
</dbReference>
<comment type="catalytic activity">
    <reaction evidence="17">
        <text>7,8-dihydropteroate + L-glutamate + ATP = 7,8-dihydrofolate + ADP + phosphate + H(+)</text>
        <dbReference type="Rhea" id="RHEA:23584"/>
        <dbReference type="ChEBI" id="CHEBI:15378"/>
        <dbReference type="ChEBI" id="CHEBI:17839"/>
        <dbReference type="ChEBI" id="CHEBI:29985"/>
        <dbReference type="ChEBI" id="CHEBI:30616"/>
        <dbReference type="ChEBI" id="CHEBI:43474"/>
        <dbReference type="ChEBI" id="CHEBI:57451"/>
        <dbReference type="ChEBI" id="CHEBI:456216"/>
        <dbReference type="EC" id="6.3.2.12"/>
    </reaction>
</comment>
<dbReference type="InterPro" id="IPR018109">
    <property type="entry name" value="Folylpolyglutamate_synth_CS"/>
</dbReference>
<feature type="domain" description="Mur ligase central" evidence="20">
    <location>
        <begin position="44"/>
        <end position="270"/>
    </location>
</feature>
<proteinExistence type="inferred from homology"/>
<evidence type="ECO:0000256" key="2">
    <source>
        <dbReference type="ARBA" id="ARBA00004799"/>
    </source>
</evidence>
<evidence type="ECO:0000256" key="14">
    <source>
        <dbReference type="ARBA" id="ARBA00022909"/>
    </source>
</evidence>
<dbReference type="GO" id="GO:0005737">
    <property type="term" value="C:cytoplasm"/>
    <property type="evidence" value="ECO:0007669"/>
    <property type="project" value="TreeGrafter"/>
</dbReference>
<evidence type="ECO:0000256" key="3">
    <source>
        <dbReference type="ARBA" id="ARBA00005150"/>
    </source>
</evidence>
<dbReference type="PATRIC" id="fig|36849.3.peg.4236"/>
<evidence type="ECO:0000256" key="5">
    <source>
        <dbReference type="ARBA" id="ARBA00011245"/>
    </source>
</evidence>
<dbReference type="InterPro" id="IPR036565">
    <property type="entry name" value="Mur-like_cat_sf"/>
</dbReference>
<evidence type="ECO:0000256" key="6">
    <source>
        <dbReference type="ARBA" id="ARBA00013023"/>
    </source>
</evidence>
<evidence type="ECO:0000256" key="10">
    <source>
        <dbReference type="ARBA" id="ARBA00022723"/>
    </source>
</evidence>
<evidence type="ECO:0000313" key="21">
    <source>
        <dbReference type="EMBL" id="KPU42224.1"/>
    </source>
</evidence>
<dbReference type="InterPro" id="IPR001645">
    <property type="entry name" value="Folylpolyglutamate_synth"/>
</dbReference>
<evidence type="ECO:0000256" key="17">
    <source>
        <dbReference type="ARBA" id="ARBA00049161"/>
    </source>
</evidence>
<dbReference type="InterPro" id="IPR004101">
    <property type="entry name" value="Mur_ligase_C"/>
</dbReference>
<comment type="pathway">
    <text evidence="2">Cofactor biosynthesis; tetrahydrofolate biosynthesis; 7,8-dihydrofolate from 2-amino-4-hydroxy-6-hydroxymethyl-7,8-dihydropteridine diphosphate and 4-aminobenzoate: step 2/2.</text>
</comment>
<dbReference type="Pfam" id="PF02875">
    <property type="entry name" value="Mur_ligase_C"/>
    <property type="match status" value="1"/>
</dbReference>
<accession>A0A0N8NSJ7</accession>
<evidence type="ECO:0000313" key="22">
    <source>
        <dbReference type="Proteomes" id="UP000050326"/>
    </source>
</evidence>
<evidence type="ECO:0000256" key="11">
    <source>
        <dbReference type="ARBA" id="ARBA00022741"/>
    </source>
</evidence>
<reference evidence="21 22" key="1">
    <citation type="submission" date="2015-09" db="EMBL/GenBank/DDBJ databases">
        <title>Genome sequence of Oxobacter pfennigii DSM 3222.</title>
        <authorList>
            <person name="Poehlein A."/>
            <person name="Bengelsdorf F.R."/>
            <person name="Schiel-Bengelsdorf B."/>
            <person name="Duerre P."/>
            <person name="Daniel R."/>
        </authorList>
    </citation>
    <scope>NUCLEOTIDE SEQUENCE [LARGE SCALE GENOMIC DNA]</scope>
    <source>
        <strain evidence="21 22">DSM 3222</strain>
    </source>
</reference>
<dbReference type="Gene3D" id="3.40.1190.10">
    <property type="entry name" value="Mur-like, catalytic domain"/>
    <property type="match status" value="1"/>
</dbReference>
<evidence type="ECO:0000256" key="15">
    <source>
        <dbReference type="ARBA" id="ARBA00030592"/>
    </source>
</evidence>
<keyword evidence="22" id="KW-1185">Reference proteome</keyword>
<evidence type="ECO:0000256" key="16">
    <source>
        <dbReference type="ARBA" id="ARBA00047493"/>
    </source>
</evidence>
<keyword evidence="12 18" id="KW-0067">ATP-binding</keyword>
<comment type="subunit">
    <text evidence="5">Monomer.</text>
</comment>
<evidence type="ECO:0000256" key="8">
    <source>
        <dbReference type="ARBA" id="ARBA00019357"/>
    </source>
</evidence>
<evidence type="ECO:0000259" key="20">
    <source>
        <dbReference type="Pfam" id="PF08245"/>
    </source>
</evidence>
<evidence type="ECO:0000256" key="7">
    <source>
        <dbReference type="ARBA" id="ARBA00013025"/>
    </source>
</evidence>
<dbReference type="SUPFAM" id="SSF53244">
    <property type="entry name" value="MurD-like peptide ligases, peptide-binding domain"/>
    <property type="match status" value="1"/>
</dbReference>
<keyword evidence="9 18" id="KW-0436">Ligase</keyword>
<evidence type="ECO:0000256" key="4">
    <source>
        <dbReference type="ARBA" id="ARBA00008276"/>
    </source>
</evidence>
<dbReference type="FunFam" id="3.40.1190.10:FF:000004">
    <property type="entry name" value="Dihydrofolate synthase/folylpolyglutamate synthase"/>
    <property type="match status" value="1"/>
</dbReference>
<dbReference type="PROSITE" id="PS01012">
    <property type="entry name" value="FOLYLPOLYGLU_SYNT_2"/>
    <property type="match status" value="1"/>
</dbReference>
<organism evidence="21 22">
    <name type="scientific">Oxobacter pfennigii</name>
    <dbReference type="NCBI Taxonomy" id="36849"/>
    <lineage>
        <taxon>Bacteria</taxon>
        <taxon>Bacillati</taxon>
        <taxon>Bacillota</taxon>
        <taxon>Clostridia</taxon>
        <taxon>Eubacteriales</taxon>
        <taxon>Clostridiaceae</taxon>
        <taxon>Oxobacter</taxon>
    </lineage>
</organism>
<evidence type="ECO:0000256" key="18">
    <source>
        <dbReference type="PIRNR" id="PIRNR001563"/>
    </source>
</evidence>
<evidence type="ECO:0000259" key="19">
    <source>
        <dbReference type="Pfam" id="PF02875"/>
    </source>
</evidence>
<dbReference type="Pfam" id="PF08245">
    <property type="entry name" value="Mur_ligase_M"/>
    <property type="match status" value="1"/>
</dbReference>
<evidence type="ECO:0000256" key="12">
    <source>
        <dbReference type="ARBA" id="ARBA00022840"/>
    </source>
</evidence>
<evidence type="ECO:0000256" key="13">
    <source>
        <dbReference type="ARBA" id="ARBA00022842"/>
    </source>
</evidence>
<gene>
    <name evidence="21" type="primary">fgs</name>
    <name evidence="21" type="ORF">OXPF_40080</name>
</gene>
<dbReference type="PANTHER" id="PTHR11136:SF0">
    <property type="entry name" value="DIHYDROFOLATE SYNTHETASE-RELATED"/>
    <property type="match status" value="1"/>
</dbReference>
<dbReference type="SUPFAM" id="SSF53623">
    <property type="entry name" value="MurD-like peptide ligases, catalytic domain"/>
    <property type="match status" value="1"/>
</dbReference>
<comment type="caution">
    <text evidence="21">The sequence shown here is derived from an EMBL/GenBank/DDBJ whole genome shotgun (WGS) entry which is preliminary data.</text>
</comment>
<comment type="pathway">
    <text evidence="3">Cofactor biosynthesis; tetrahydrofolylpolyglutamate biosynthesis.</text>
</comment>
<dbReference type="RefSeq" id="WP_054876959.1">
    <property type="nucleotide sequence ID" value="NZ_LKET01000068.1"/>
</dbReference>
<dbReference type="PANTHER" id="PTHR11136">
    <property type="entry name" value="FOLYLPOLYGLUTAMATE SYNTHASE-RELATED"/>
    <property type="match status" value="1"/>
</dbReference>
<keyword evidence="11 18" id="KW-0547">Nucleotide-binding</keyword>
<keyword evidence="14" id="KW-0289">Folate biosynthesis</keyword>
<sequence>MNFNEAMDYIENTTKFGMNLGLQRINKLLEYMGNPEKELKCIHIAGTNGKGSITTMISDILAECGYRVGVYTSPYLQRFSERIRINEAEITNEDIARLTTEIAPIVDRIISEGLEHPTEFEIITAMMFKYFKEKNVDYAVLEVGLGGRLDSTNVINPVLAVITSIDFDHMSVLGNTLGEIAGEKAGIIKENGTVVIYPQQKEAHDVIKKTCIDKNARLIEVKEEGINLKSYSMDGQVFDTEFEDETLKDIHINLLGEYQLLNAKTAIASAKALQELGINISKECIYNGLRKSKWPGRLEVMKKSPIILLDGAHNLQGIKSLEKAVRKYFDYKRLIAVMGILSDKQVEDMCEVFMPLADVIVTVTPDSDRALPAEELSKIARKYCDTVITGESIEAAFKKVMAMAQPDDMVVFCGSLYMIGHVRTLVENFR</sequence>
<evidence type="ECO:0000256" key="9">
    <source>
        <dbReference type="ARBA" id="ARBA00022598"/>
    </source>
</evidence>